<dbReference type="AlphaFoldDB" id="A0A0U2VFI1"/>
<proteinExistence type="predicted"/>
<protein>
    <submittedName>
        <fullName evidence="2">Uncharacterized protein</fullName>
    </submittedName>
</protein>
<dbReference type="EMBL" id="CP013652">
    <property type="protein sequence ID" value="ALS22275.1"/>
    <property type="molecule type" value="Genomic_DNA"/>
</dbReference>
<reference evidence="2 3" key="2">
    <citation type="journal article" date="2016" name="Genome Announc.">
        <title>Complete Genome Sequences of Two Interactive Moderate Thermophiles, Paenibacillus napthalenovorans 32O-Y and Paenibacillus sp. 32O-W.</title>
        <authorList>
            <person name="Butler R.R.III."/>
            <person name="Wang J."/>
            <person name="Stark B.C."/>
            <person name="Pombert J.F."/>
        </authorList>
    </citation>
    <scope>NUCLEOTIDE SEQUENCE [LARGE SCALE GENOMIC DNA]</scope>
    <source>
        <strain evidence="2 3">32O-Y</strain>
    </source>
</reference>
<dbReference type="RefSeq" id="WP_062408583.1">
    <property type="nucleotide sequence ID" value="NZ_CP013652.1"/>
</dbReference>
<feature type="signal peptide" evidence="1">
    <location>
        <begin position="1"/>
        <end position="21"/>
    </location>
</feature>
<keyword evidence="3" id="KW-1185">Reference proteome</keyword>
<dbReference type="KEGG" id="pnp:IJ22_19010"/>
<name>A0A0U2VFI1_9BACL</name>
<dbReference type="PATRIC" id="fig|162209.4.peg.2013"/>
<dbReference type="Proteomes" id="UP000061660">
    <property type="component" value="Chromosome"/>
</dbReference>
<dbReference type="STRING" id="162209.IJ22_19010"/>
<feature type="chain" id="PRO_5006832976" evidence="1">
    <location>
        <begin position="22"/>
        <end position="108"/>
    </location>
</feature>
<evidence type="ECO:0000313" key="3">
    <source>
        <dbReference type="Proteomes" id="UP000061660"/>
    </source>
</evidence>
<sequence precursor="true">MKKLFLISLILFSFFSSQAFACKQISKTLETIDYVYYDTQSNTYYAITVSDTSGSFWVLDIMQSDKEDQKVLKHLNDRFRGLNVIIEYTGNLNIIDYVDIVSFEFINH</sequence>
<gene>
    <name evidence="2" type="ORF">IJ22_19010</name>
</gene>
<accession>A0A0U2VFI1</accession>
<evidence type="ECO:0000256" key="1">
    <source>
        <dbReference type="SAM" id="SignalP"/>
    </source>
</evidence>
<evidence type="ECO:0000313" key="2">
    <source>
        <dbReference type="EMBL" id="ALS22275.1"/>
    </source>
</evidence>
<reference evidence="3" key="1">
    <citation type="submission" date="2015-12" db="EMBL/GenBank/DDBJ databases">
        <title>Complete genome sequences of two moderately thermophilic Paenibacillus species.</title>
        <authorList>
            <person name="Butler R.III."/>
            <person name="Wang J."/>
            <person name="Stark B.C."/>
            <person name="Pombert J.-F."/>
        </authorList>
    </citation>
    <scope>NUCLEOTIDE SEQUENCE [LARGE SCALE GENOMIC DNA]</scope>
    <source>
        <strain evidence="3">32O-Y</strain>
    </source>
</reference>
<organism evidence="2 3">
    <name type="scientific">Paenibacillus naphthalenovorans</name>
    <dbReference type="NCBI Taxonomy" id="162209"/>
    <lineage>
        <taxon>Bacteria</taxon>
        <taxon>Bacillati</taxon>
        <taxon>Bacillota</taxon>
        <taxon>Bacilli</taxon>
        <taxon>Bacillales</taxon>
        <taxon>Paenibacillaceae</taxon>
        <taxon>Paenibacillus</taxon>
    </lineage>
</organism>
<keyword evidence="1" id="KW-0732">Signal</keyword>